<dbReference type="Proteomes" id="UP000000768">
    <property type="component" value="Chromosome 3"/>
</dbReference>
<protein>
    <submittedName>
        <fullName evidence="1">Uncharacterized protein</fullName>
    </submittedName>
</protein>
<evidence type="ECO:0000313" key="2">
    <source>
        <dbReference type="Proteomes" id="UP000000768"/>
    </source>
</evidence>
<gene>
    <name evidence="1" type="ORF">SORBI_3003G358150</name>
</gene>
<accession>A0A1W0W0I3</accession>
<sequence length="181" mass="19782">MHKGAEGAARCVRRWFGALPLGRFDGQPRWTGAGGGGRARLRRARAARKRERGGEVGGGLQFARRVVRALPVSHHWWFGSARRLGLLHDWGVVAASAVPCLLARSHRAARFPGPSRISFCCGCDGCGWCSAAEDGIAEDAIAIIRRTARAVCYVFEFPVPSGHLVLFFFSPFCFPPEIRHA</sequence>
<evidence type="ECO:0000313" key="1">
    <source>
        <dbReference type="EMBL" id="OQU87872.1"/>
    </source>
</evidence>
<dbReference type="EMBL" id="CM000762">
    <property type="protein sequence ID" value="OQU87872.1"/>
    <property type="molecule type" value="Genomic_DNA"/>
</dbReference>
<organism evidence="1 2">
    <name type="scientific">Sorghum bicolor</name>
    <name type="common">Sorghum</name>
    <name type="synonym">Sorghum vulgare</name>
    <dbReference type="NCBI Taxonomy" id="4558"/>
    <lineage>
        <taxon>Eukaryota</taxon>
        <taxon>Viridiplantae</taxon>
        <taxon>Streptophyta</taxon>
        <taxon>Embryophyta</taxon>
        <taxon>Tracheophyta</taxon>
        <taxon>Spermatophyta</taxon>
        <taxon>Magnoliopsida</taxon>
        <taxon>Liliopsida</taxon>
        <taxon>Poales</taxon>
        <taxon>Poaceae</taxon>
        <taxon>PACMAD clade</taxon>
        <taxon>Panicoideae</taxon>
        <taxon>Andropogonodae</taxon>
        <taxon>Andropogoneae</taxon>
        <taxon>Sorghinae</taxon>
        <taxon>Sorghum</taxon>
    </lineage>
</organism>
<reference evidence="2" key="2">
    <citation type="journal article" date="2018" name="Plant J.">
        <title>The Sorghum bicolor reference genome: improved assembly, gene annotations, a transcriptome atlas, and signatures of genome organization.</title>
        <authorList>
            <person name="McCormick R.F."/>
            <person name="Truong S.K."/>
            <person name="Sreedasyam A."/>
            <person name="Jenkins J."/>
            <person name="Shu S."/>
            <person name="Sims D."/>
            <person name="Kennedy M."/>
            <person name="Amirebrahimi M."/>
            <person name="Weers B.D."/>
            <person name="McKinley B."/>
            <person name="Mattison A."/>
            <person name="Morishige D.T."/>
            <person name="Grimwood J."/>
            <person name="Schmutz J."/>
            <person name="Mullet J.E."/>
        </authorList>
    </citation>
    <scope>NUCLEOTIDE SEQUENCE [LARGE SCALE GENOMIC DNA]</scope>
    <source>
        <strain evidence="2">cv. BTx623</strain>
    </source>
</reference>
<dbReference type="AlphaFoldDB" id="A0A1W0W0I3"/>
<name>A0A1W0W0I3_SORBI</name>
<reference evidence="1 2" key="1">
    <citation type="journal article" date="2009" name="Nature">
        <title>The Sorghum bicolor genome and the diversification of grasses.</title>
        <authorList>
            <person name="Paterson A.H."/>
            <person name="Bowers J.E."/>
            <person name="Bruggmann R."/>
            <person name="Dubchak I."/>
            <person name="Grimwood J."/>
            <person name="Gundlach H."/>
            <person name="Haberer G."/>
            <person name="Hellsten U."/>
            <person name="Mitros T."/>
            <person name="Poliakov A."/>
            <person name="Schmutz J."/>
            <person name="Spannagl M."/>
            <person name="Tang H."/>
            <person name="Wang X."/>
            <person name="Wicker T."/>
            <person name="Bharti A.K."/>
            <person name="Chapman J."/>
            <person name="Feltus F.A."/>
            <person name="Gowik U."/>
            <person name="Grigoriev I.V."/>
            <person name="Lyons E."/>
            <person name="Maher C.A."/>
            <person name="Martis M."/>
            <person name="Narechania A."/>
            <person name="Otillar R.P."/>
            <person name="Penning B.W."/>
            <person name="Salamov A.A."/>
            <person name="Wang Y."/>
            <person name="Zhang L."/>
            <person name="Carpita N.C."/>
            <person name="Freeling M."/>
            <person name="Gingle A.R."/>
            <person name="Hash C.T."/>
            <person name="Keller B."/>
            <person name="Klein P."/>
            <person name="Kresovich S."/>
            <person name="McCann M.C."/>
            <person name="Ming R."/>
            <person name="Peterson D.G."/>
            <person name="Mehboob-ur-Rahman"/>
            <person name="Ware D."/>
            <person name="Westhoff P."/>
            <person name="Mayer K.F."/>
            <person name="Messing J."/>
            <person name="Rokhsar D.S."/>
        </authorList>
    </citation>
    <scope>NUCLEOTIDE SEQUENCE [LARGE SCALE GENOMIC DNA]</scope>
    <source>
        <strain evidence="2">cv. BTx623</strain>
    </source>
</reference>
<proteinExistence type="predicted"/>
<keyword evidence="2" id="KW-1185">Reference proteome</keyword>
<dbReference type="Gramene" id="OQU87872">
    <property type="protein sequence ID" value="OQU87872"/>
    <property type="gene ID" value="SORBI_3003G358150"/>
</dbReference>
<dbReference type="InParanoid" id="A0A1W0W0I3"/>